<organism evidence="1">
    <name type="scientific">Arundo donax</name>
    <name type="common">Giant reed</name>
    <name type="synonym">Donax arundinaceus</name>
    <dbReference type="NCBI Taxonomy" id="35708"/>
    <lineage>
        <taxon>Eukaryota</taxon>
        <taxon>Viridiplantae</taxon>
        <taxon>Streptophyta</taxon>
        <taxon>Embryophyta</taxon>
        <taxon>Tracheophyta</taxon>
        <taxon>Spermatophyta</taxon>
        <taxon>Magnoliopsida</taxon>
        <taxon>Liliopsida</taxon>
        <taxon>Poales</taxon>
        <taxon>Poaceae</taxon>
        <taxon>PACMAD clade</taxon>
        <taxon>Arundinoideae</taxon>
        <taxon>Arundineae</taxon>
        <taxon>Arundo</taxon>
    </lineage>
</organism>
<sequence length="50" mass="6050">MLNDLRSNKIEKTDRFLFIAEGTKFSFLLTQKEKKRFSLYISFLLDYPRS</sequence>
<name>A0A0A9CG14_ARUDO</name>
<proteinExistence type="predicted"/>
<accession>A0A0A9CG14</accession>
<protein>
    <submittedName>
        <fullName evidence="1">Uncharacterized protein</fullName>
    </submittedName>
</protein>
<reference evidence="1" key="2">
    <citation type="journal article" date="2015" name="Data Brief">
        <title>Shoot transcriptome of the giant reed, Arundo donax.</title>
        <authorList>
            <person name="Barrero R.A."/>
            <person name="Guerrero F.D."/>
            <person name="Moolhuijzen P."/>
            <person name="Goolsby J.A."/>
            <person name="Tidwell J."/>
            <person name="Bellgard S.E."/>
            <person name="Bellgard M.I."/>
        </authorList>
    </citation>
    <scope>NUCLEOTIDE SEQUENCE</scope>
    <source>
        <tissue evidence="1">Shoot tissue taken approximately 20 cm above the soil surface</tissue>
    </source>
</reference>
<evidence type="ECO:0000313" key="1">
    <source>
        <dbReference type="EMBL" id="JAD74506.1"/>
    </source>
</evidence>
<dbReference type="AlphaFoldDB" id="A0A0A9CG14"/>
<reference evidence="1" key="1">
    <citation type="submission" date="2014-09" db="EMBL/GenBank/DDBJ databases">
        <authorList>
            <person name="Magalhaes I.L.F."/>
            <person name="Oliveira U."/>
            <person name="Santos F.R."/>
            <person name="Vidigal T.H.D.A."/>
            <person name="Brescovit A.D."/>
            <person name="Santos A.J."/>
        </authorList>
    </citation>
    <scope>NUCLEOTIDE SEQUENCE</scope>
    <source>
        <tissue evidence="1">Shoot tissue taken approximately 20 cm above the soil surface</tissue>
    </source>
</reference>
<dbReference type="EMBL" id="GBRH01223389">
    <property type="protein sequence ID" value="JAD74506.1"/>
    <property type="molecule type" value="Transcribed_RNA"/>
</dbReference>